<reference evidence="2" key="1">
    <citation type="submission" date="2019-03" db="UniProtKB">
        <authorList>
            <consortium name="Ensembl"/>
        </authorList>
    </citation>
    <scope>IDENTIFICATION</scope>
</reference>
<dbReference type="GeneTree" id="ENSGT01050000246110"/>
<dbReference type="Gene3D" id="3.40.50.880">
    <property type="match status" value="1"/>
</dbReference>
<dbReference type="AlphaFoldDB" id="A0A452V3C2"/>
<evidence type="ECO:0000313" key="2">
    <source>
        <dbReference type="Ensembl" id="ENSUMAP00000027960"/>
    </source>
</evidence>
<dbReference type="Ensembl" id="ENSUMAT00000033076.1">
    <property type="protein sequence ID" value="ENSUMAP00000027960.1"/>
    <property type="gene ID" value="ENSUMAG00000020315.1"/>
</dbReference>
<protein>
    <recommendedName>
        <fullName evidence="1">DJ-1/PfpI domain-containing protein</fullName>
    </recommendedName>
</protein>
<dbReference type="SUPFAM" id="SSF52317">
    <property type="entry name" value="Class I glutamine amidotransferase-like"/>
    <property type="match status" value="1"/>
</dbReference>
<evidence type="ECO:0000259" key="1">
    <source>
        <dbReference type="Pfam" id="PF01965"/>
    </source>
</evidence>
<dbReference type="InterPro" id="IPR029062">
    <property type="entry name" value="Class_I_gatase-like"/>
</dbReference>
<accession>A0A452V3C2</accession>
<name>A0A452V3C2_URSMA</name>
<dbReference type="InterPro" id="IPR002818">
    <property type="entry name" value="DJ-1/PfpI"/>
</dbReference>
<feature type="domain" description="DJ-1/PfpI" evidence="1">
    <location>
        <begin position="46"/>
        <end position="101"/>
    </location>
</feature>
<proteinExistence type="predicted"/>
<sequence length="155" mass="16882">MASKPIPVILAKGAERMETVIPVDAKKEGPYNVVFCREVTQARTGSESAAVKETLKEQEIRQGLEAALCTGPAALLAPEIGFGGKVTTHRLAKDKMMEDGAIRGSRGPGTFLFEFALGTGEAPSTRTRLTKGRARRFLKTRPQIFDDEFEKRGCL</sequence>
<organism evidence="2">
    <name type="scientific">Ursus maritimus</name>
    <name type="common">Polar bear</name>
    <name type="synonym">Thalarctos maritimus</name>
    <dbReference type="NCBI Taxonomy" id="29073"/>
    <lineage>
        <taxon>Eukaryota</taxon>
        <taxon>Metazoa</taxon>
        <taxon>Chordata</taxon>
        <taxon>Craniata</taxon>
        <taxon>Vertebrata</taxon>
        <taxon>Euteleostomi</taxon>
        <taxon>Mammalia</taxon>
        <taxon>Eutheria</taxon>
        <taxon>Laurasiatheria</taxon>
        <taxon>Carnivora</taxon>
        <taxon>Caniformia</taxon>
        <taxon>Ursidae</taxon>
        <taxon>Ursus</taxon>
    </lineage>
</organism>
<dbReference type="Pfam" id="PF01965">
    <property type="entry name" value="DJ-1_PfpI"/>
    <property type="match status" value="1"/>
</dbReference>